<keyword evidence="3 6" id="KW-0812">Transmembrane</keyword>
<dbReference type="InterPro" id="IPR001736">
    <property type="entry name" value="PLipase_D/transphosphatidylase"/>
</dbReference>
<dbReference type="Proteomes" id="UP000260351">
    <property type="component" value="Unassembled WGS sequence"/>
</dbReference>
<dbReference type="PROSITE" id="PS50035">
    <property type="entry name" value="PLD"/>
    <property type="match status" value="2"/>
</dbReference>
<dbReference type="GO" id="GO:0005886">
    <property type="term" value="C:plasma membrane"/>
    <property type="evidence" value="ECO:0007669"/>
    <property type="project" value="UniProtKB-SubCell"/>
</dbReference>
<dbReference type="Pfam" id="PF13091">
    <property type="entry name" value="PLDc_2"/>
    <property type="match status" value="2"/>
</dbReference>
<evidence type="ECO:0000313" key="9">
    <source>
        <dbReference type="Proteomes" id="UP000260351"/>
    </source>
</evidence>
<dbReference type="InterPro" id="IPR027379">
    <property type="entry name" value="CLS_N"/>
</dbReference>
<organism evidence="8 9">
    <name type="scientific">Wenzhouxiangella sediminis</name>
    <dbReference type="NCBI Taxonomy" id="1792836"/>
    <lineage>
        <taxon>Bacteria</taxon>
        <taxon>Pseudomonadati</taxon>
        <taxon>Pseudomonadota</taxon>
        <taxon>Gammaproteobacteria</taxon>
        <taxon>Chromatiales</taxon>
        <taxon>Wenzhouxiangellaceae</taxon>
        <taxon>Wenzhouxiangella</taxon>
    </lineage>
</organism>
<name>A0A3E1K9D0_9GAMM</name>
<evidence type="ECO:0000256" key="1">
    <source>
        <dbReference type="ARBA" id="ARBA00004651"/>
    </source>
</evidence>
<evidence type="ECO:0000256" key="6">
    <source>
        <dbReference type="SAM" id="Phobius"/>
    </source>
</evidence>
<evidence type="ECO:0000256" key="5">
    <source>
        <dbReference type="ARBA" id="ARBA00023136"/>
    </source>
</evidence>
<dbReference type="EMBL" id="QUZK01000032">
    <property type="protein sequence ID" value="RFF30769.1"/>
    <property type="molecule type" value="Genomic_DNA"/>
</dbReference>
<feature type="transmembrane region" description="Helical" evidence="6">
    <location>
        <begin position="26"/>
        <end position="46"/>
    </location>
</feature>
<dbReference type="Pfam" id="PF13396">
    <property type="entry name" value="PLDc_N"/>
    <property type="match status" value="1"/>
</dbReference>
<feature type="domain" description="PLD phosphodiesterase" evidence="7">
    <location>
        <begin position="231"/>
        <end position="258"/>
    </location>
</feature>
<keyword evidence="2" id="KW-1003">Cell membrane</keyword>
<dbReference type="GO" id="GO:0008808">
    <property type="term" value="F:cardiolipin synthase activity"/>
    <property type="evidence" value="ECO:0007669"/>
    <property type="project" value="TreeGrafter"/>
</dbReference>
<accession>A0A3E1K9D0</accession>
<keyword evidence="5 6" id="KW-0472">Membrane</keyword>
<evidence type="ECO:0000259" key="7">
    <source>
        <dbReference type="PROSITE" id="PS50035"/>
    </source>
</evidence>
<evidence type="ECO:0000256" key="3">
    <source>
        <dbReference type="ARBA" id="ARBA00022692"/>
    </source>
</evidence>
<dbReference type="CDD" id="cd09157">
    <property type="entry name" value="PLDc_CLS_unchar2_1"/>
    <property type="match status" value="1"/>
</dbReference>
<dbReference type="SUPFAM" id="SSF56024">
    <property type="entry name" value="Phospholipase D/nuclease"/>
    <property type="match status" value="2"/>
</dbReference>
<dbReference type="PANTHER" id="PTHR21248:SF22">
    <property type="entry name" value="PHOSPHOLIPASE D"/>
    <property type="match status" value="1"/>
</dbReference>
<dbReference type="RefSeq" id="WP_116650398.1">
    <property type="nucleotide sequence ID" value="NZ_QUZK01000032.1"/>
</dbReference>
<dbReference type="PANTHER" id="PTHR21248">
    <property type="entry name" value="CARDIOLIPIN SYNTHASE"/>
    <property type="match status" value="1"/>
</dbReference>
<evidence type="ECO:0000313" key="8">
    <source>
        <dbReference type="EMBL" id="RFF30769.1"/>
    </source>
</evidence>
<dbReference type="OrthoDB" id="9762009at2"/>
<protein>
    <submittedName>
        <fullName evidence="8">Cardiolipin synthase</fullName>
    </submittedName>
</protein>
<comment type="caution">
    <text evidence="8">The sequence shown here is derived from an EMBL/GenBank/DDBJ whole genome shotgun (WGS) entry which is preliminary data.</text>
</comment>
<dbReference type="Gene3D" id="3.30.870.10">
    <property type="entry name" value="Endonuclease Chain A"/>
    <property type="match status" value="2"/>
</dbReference>
<dbReference type="AlphaFoldDB" id="A0A3E1K9D0"/>
<sequence>MREVPIDTYHGGRPSEKVSELSPETFILLLFHAVLAPATAIHALLYKREPRGAFGWIAVCVVAPVAGPVLYLFFGVNRTRNRAQRFAMPPLRSGERGQAVSRLHPLPEDLPEAFTELARSGRALSRHALVGGNRVEPLYNGEQAYPAMLEAIEAARDHICLTTYILDQDETGQAFCRALAAAVARGVDVRVLIDGVGEWYSRPRAGHRLRKAGVRTARFLPPGLLPPSMSINLRNHHKILVVDDRIGFTGGMNISDRHCVEKSGKARPTADVHFRLRGPVVGQLALEFYRTWEFATSEIVRYRPTVETGHDEVICRTLTDGPDEDLDRMTMLLSAAIASARHSIRIMTPYFLPPRELIGALQAAAVRGIDVHIVLPEKSNLRFVDWATRNMLWEMLFRGVRVSLQPAPFNHGKLFVVDDFYSLVGSANWDPRSLRLNFELQVEAYDATLAGSLSERIDAAAAAGRELRLDEVDGRSLPARLRDAACWLFSPYL</sequence>
<feature type="domain" description="PLD phosphodiesterase" evidence="7">
    <location>
        <begin position="406"/>
        <end position="433"/>
    </location>
</feature>
<dbReference type="GO" id="GO:0032049">
    <property type="term" value="P:cardiolipin biosynthetic process"/>
    <property type="evidence" value="ECO:0007669"/>
    <property type="project" value="UniProtKB-ARBA"/>
</dbReference>
<dbReference type="InterPro" id="IPR025202">
    <property type="entry name" value="PLD-like_dom"/>
</dbReference>
<gene>
    <name evidence="8" type="ORF">DZC52_06915</name>
</gene>
<keyword evidence="4 6" id="KW-1133">Transmembrane helix</keyword>
<comment type="subcellular location">
    <subcellularLocation>
        <location evidence="1">Cell membrane</location>
        <topology evidence="1">Multi-pass membrane protein</topology>
    </subcellularLocation>
</comment>
<evidence type="ECO:0000256" key="4">
    <source>
        <dbReference type="ARBA" id="ARBA00022989"/>
    </source>
</evidence>
<keyword evidence="9" id="KW-1185">Reference proteome</keyword>
<reference evidence="8 9" key="1">
    <citation type="submission" date="2018-08" db="EMBL/GenBank/DDBJ databases">
        <title>Wenzhouxiangella salilacus sp. nov., a novel bacterium isolated from a saline lake in Xinjiang Province, China.</title>
        <authorList>
            <person name="Han S."/>
        </authorList>
    </citation>
    <scope>NUCLEOTIDE SEQUENCE [LARGE SCALE GENOMIC DNA]</scope>
    <source>
        <strain evidence="8 9">XDB06</strain>
    </source>
</reference>
<dbReference type="SMART" id="SM00155">
    <property type="entry name" value="PLDc"/>
    <property type="match status" value="2"/>
</dbReference>
<proteinExistence type="predicted"/>
<feature type="transmembrane region" description="Helical" evidence="6">
    <location>
        <begin position="53"/>
        <end position="74"/>
    </location>
</feature>
<evidence type="ECO:0000256" key="2">
    <source>
        <dbReference type="ARBA" id="ARBA00022475"/>
    </source>
</evidence>
<dbReference type="CDD" id="cd09163">
    <property type="entry name" value="PLDc_CLS_unchar2_2"/>
    <property type="match status" value="1"/>
</dbReference>